<comment type="caution">
    <text evidence="2">The sequence shown here is derived from an EMBL/GenBank/DDBJ whole genome shotgun (WGS) entry which is preliminary data.</text>
</comment>
<dbReference type="AlphaFoldDB" id="A0A6N9UVU1"/>
<dbReference type="RefSeq" id="WP_420918860.1">
    <property type="nucleotide sequence ID" value="NZ_JAAGMB010000845.1"/>
</dbReference>
<keyword evidence="3" id="KW-1185">Reference proteome</keyword>
<dbReference type="Proteomes" id="UP000469545">
    <property type="component" value="Unassembled WGS sequence"/>
</dbReference>
<feature type="compositionally biased region" description="Basic and acidic residues" evidence="1">
    <location>
        <begin position="107"/>
        <end position="118"/>
    </location>
</feature>
<evidence type="ECO:0000256" key="1">
    <source>
        <dbReference type="SAM" id="MobiDB-lite"/>
    </source>
</evidence>
<evidence type="ECO:0000313" key="3">
    <source>
        <dbReference type="Proteomes" id="UP000469545"/>
    </source>
</evidence>
<evidence type="ECO:0000313" key="2">
    <source>
        <dbReference type="EMBL" id="NEB21845.1"/>
    </source>
</evidence>
<organism evidence="2 3">
    <name type="scientific">Streptomyces coelicoflavus</name>
    <dbReference type="NCBI Taxonomy" id="285562"/>
    <lineage>
        <taxon>Bacteria</taxon>
        <taxon>Bacillati</taxon>
        <taxon>Actinomycetota</taxon>
        <taxon>Actinomycetes</taxon>
        <taxon>Kitasatosporales</taxon>
        <taxon>Streptomycetaceae</taxon>
        <taxon>Streptomyces</taxon>
    </lineage>
</organism>
<feature type="non-terminal residue" evidence="2">
    <location>
        <position position="1"/>
    </location>
</feature>
<dbReference type="EMBL" id="JAAGMB010000845">
    <property type="protein sequence ID" value="NEB21845.1"/>
    <property type="molecule type" value="Genomic_DNA"/>
</dbReference>
<name>A0A6N9UVU1_9ACTN</name>
<proteinExistence type="predicted"/>
<feature type="region of interest" description="Disordered" evidence="1">
    <location>
        <begin position="86"/>
        <end position="118"/>
    </location>
</feature>
<accession>A0A6N9UVU1</accession>
<sequence>LAERYEWCFAGAAALALHRARPRLRDGVWGVDGLWLRGVLALVLEALDAAPADATQVYGELGTLLTTVLDAPATLLGGDLGDLGDLRGGGETGGQGAPVPRSGVPATDDRRSDEVEAA</sequence>
<feature type="compositionally biased region" description="Gly residues" evidence="1">
    <location>
        <begin position="86"/>
        <end position="96"/>
    </location>
</feature>
<gene>
    <name evidence="2" type="ORF">G3I46_36020</name>
</gene>
<reference evidence="2 3" key="1">
    <citation type="submission" date="2020-01" db="EMBL/GenBank/DDBJ databases">
        <title>Insect and environment-associated Actinomycetes.</title>
        <authorList>
            <person name="Currrie C."/>
            <person name="Chevrette M."/>
            <person name="Carlson C."/>
            <person name="Stubbendieck R."/>
            <person name="Wendt-Pienkowski E."/>
        </authorList>
    </citation>
    <scope>NUCLEOTIDE SEQUENCE [LARGE SCALE GENOMIC DNA]</scope>
    <source>
        <strain evidence="2 3">SID14172</strain>
    </source>
</reference>
<protein>
    <submittedName>
        <fullName evidence="2">Uncharacterized protein</fullName>
    </submittedName>
</protein>